<dbReference type="RefSeq" id="WP_142454402.1">
    <property type="nucleotide sequence ID" value="NZ_FXTP01000007.1"/>
</dbReference>
<proteinExistence type="inferred from homology"/>
<keyword evidence="3" id="KW-0807">Transducer</keyword>
<dbReference type="Pfam" id="PF12729">
    <property type="entry name" value="4HB_MCP_1"/>
    <property type="match status" value="1"/>
</dbReference>
<sequence>MNAQDSKNKAWTIGKKLTASFSGLAIIVLILGAIGYYGAKSSDETIYDIGVVSLQGVESLLKMSQALTEINAGEEALQNPLLNFSEREDVEGNIALNWDILEEEWAVYESLPQTGSEKEKWTEFLVSFEKWKTDHETFMSIANDYANENDDETSAGILEKLRTQFLDENLESKKQNISDIDELVAMNSESADQEIEKADTENAILRRLSIIALIIGVGISILLGYFITRSVNKSLRSIIDRLNTGSEQVNSASVQLSGASQELAERSSEQAASLQETTSSLEEMSSQIKQNAGNAGEAETAMNEAQPMVANGVQAMKRMTQTMEEIKGASQETSKIIKTIDDIAFQTNLLALNAAVEAARAGEAGKGFAVVAEEVRNLAQRSAEAAENTSELIQRSQESSDKGTGVASEVSHNLHQIEESIDSVASLVAEISAASKEQSIGIEQMNTAMGEMDDTVQENASTSEESASAAEELSSQSHELKSVVTELMELVGTANEKPKSPNKFTRKSRAVSGIKKTVKVLKPSKNPNKEQNQENDLSKKSKVSHEAIDLIPFEEDLAEF</sequence>
<dbReference type="GO" id="GO:0006935">
    <property type="term" value="P:chemotaxis"/>
    <property type="evidence" value="ECO:0007669"/>
    <property type="project" value="UniProtKB-KW"/>
</dbReference>
<feature type="compositionally biased region" description="Polar residues" evidence="4">
    <location>
        <begin position="387"/>
        <end position="397"/>
    </location>
</feature>
<protein>
    <submittedName>
        <fullName evidence="7">Four helix bundle sensory module for signal transduction</fullName>
    </submittedName>
</protein>
<dbReference type="Gene3D" id="1.10.287.950">
    <property type="entry name" value="Methyl-accepting chemotaxis protein"/>
    <property type="match status" value="1"/>
</dbReference>
<dbReference type="PANTHER" id="PTHR43531:SF11">
    <property type="entry name" value="METHYL-ACCEPTING CHEMOTAXIS PROTEIN 3"/>
    <property type="match status" value="1"/>
</dbReference>
<feature type="domain" description="Methyl-accepting transducer" evidence="6">
    <location>
        <begin position="245"/>
        <end position="474"/>
    </location>
</feature>
<evidence type="ECO:0000256" key="2">
    <source>
        <dbReference type="ARBA" id="ARBA00029447"/>
    </source>
</evidence>
<gene>
    <name evidence="7" type="ORF">SAMN06265219_107165</name>
</gene>
<evidence type="ECO:0000256" key="1">
    <source>
        <dbReference type="ARBA" id="ARBA00022500"/>
    </source>
</evidence>
<comment type="similarity">
    <text evidence="2">Belongs to the methyl-accepting chemotaxis (MCP) protein family.</text>
</comment>
<organism evidence="7 8">
    <name type="scientific">Gracilimonas mengyeensis</name>
    <dbReference type="NCBI Taxonomy" id="1302730"/>
    <lineage>
        <taxon>Bacteria</taxon>
        <taxon>Pseudomonadati</taxon>
        <taxon>Balneolota</taxon>
        <taxon>Balneolia</taxon>
        <taxon>Balneolales</taxon>
        <taxon>Balneolaceae</taxon>
        <taxon>Gracilimonas</taxon>
    </lineage>
</organism>
<feature type="region of interest" description="Disordered" evidence="4">
    <location>
        <begin position="383"/>
        <end position="409"/>
    </location>
</feature>
<keyword evidence="8" id="KW-1185">Reference proteome</keyword>
<dbReference type="OrthoDB" id="1112389at2"/>
<keyword evidence="5" id="KW-1133">Transmembrane helix</keyword>
<dbReference type="GO" id="GO:0004888">
    <property type="term" value="F:transmembrane signaling receptor activity"/>
    <property type="evidence" value="ECO:0007669"/>
    <property type="project" value="InterPro"/>
</dbReference>
<feature type="compositionally biased region" description="Polar residues" evidence="4">
    <location>
        <begin position="269"/>
        <end position="293"/>
    </location>
</feature>
<dbReference type="InterPro" id="IPR051310">
    <property type="entry name" value="MCP_chemotaxis"/>
</dbReference>
<evidence type="ECO:0000259" key="6">
    <source>
        <dbReference type="PROSITE" id="PS50111"/>
    </source>
</evidence>
<dbReference type="InterPro" id="IPR004090">
    <property type="entry name" value="Chemotax_Me-accpt_rcpt"/>
</dbReference>
<evidence type="ECO:0000313" key="7">
    <source>
        <dbReference type="EMBL" id="SMO67470.1"/>
    </source>
</evidence>
<feature type="transmembrane region" description="Helical" evidence="5">
    <location>
        <begin position="208"/>
        <end position="227"/>
    </location>
</feature>
<feature type="region of interest" description="Disordered" evidence="4">
    <location>
        <begin position="257"/>
        <end position="303"/>
    </location>
</feature>
<dbReference type="EMBL" id="FXTP01000007">
    <property type="protein sequence ID" value="SMO67470.1"/>
    <property type="molecule type" value="Genomic_DNA"/>
</dbReference>
<dbReference type="Pfam" id="PF00015">
    <property type="entry name" value="MCPsignal"/>
    <property type="match status" value="1"/>
</dbReference>
<feature type="region of interest" description="Disordered" evidence="4">
    <location>
        <begin position="455"/>
        <end position="478"/>
    </location>
</feature>
<dbReference type="Proteomes" id="UP000317557">
    <property type="component" value="Unassembled WGS sequence"/>
</dbReference>
<dbReference type="PRINTS" id="PR00260">
    <property type="entry name" value="CHEMTRNSDUCR"/>
</dbReference>
<reference evidence="7 8" key="1">
    <citation type="submission" date="2017-05" db="EMBL/GenBank/DDBJ databases">
        <authorList>
            <person name="Varghese N."/>
            <person name="Submissions S."/>
        </authorList>
    </citation>
    <scope>NUCLEOTIDE SEQUENCE [LARGE SCALE GENOMIC DNA]</scope>
    <source>
        <strain evidence="7 8">DSM 21985</strain>
    </source>
</reference>
<feature type="compositionally biased region" description="Basic and acidic residues" evidence="4">
    <location>
        <begin position="527"/>
        <end position="545"/>
    </location>
</feature>
<feature type="region of interest" description="Disordered" evidence="4">
    <location>
        <begin position="515"/>
        <end position="545"/>
    </location>
</feature>
<dbReference type="SUPFAM" id="SSF58104">
    <property type="entry name" value="Methyl-accepting chemotaxis protein (MCP) signaling domain"/>
    <property type="match status" value="1"/>
</dbReference>
<feature type="transmembrane region" description="Helical" evidence="5">
    <location>
        <begin position="21"/>
        <end position="39"/>
    </location>
</feature>
<dbReference type="PANTHER" id="PTHR43531">
    <property type="entry name" value="PROTEIN ICFG"/>
    <property type="match status" value="1"/>
</dbReference>
<accession>A0A521D9A7</accession>
<evidence type="ECO:0000256" key="4">
    <source>
        <dbReference type="SAM" id="MobiDB-lite"/>
    </source>
</evidence>
<dbReference type="PROSITE" id="PS50111">
    <property type="entry name" value="CHEMOTAXIS_TRANSDUC_2"/>
    <property type="match status" value="1"/>
</dbReference>
<evidence type="ECO:0000256" key="5">
    <source>
        <dbReference type="SAM" id="Phobius"/>
    </source>
</evidence>
<dbReference type="AlphaFoldDB" id="A0A521D9A7"/>
<dbReference type="GO" id="GO:0007165">
    <property type="term" value="P:signal transduction"/>
    <property type="evidence" value="ECO:0007669"/>
    <property type="project" value="UniProtKB-KW"/>
</dbReference>
<dbReference type="InterPro" id="IPR024478">
    <property type="entry name" value="HlyB_4HB_MCP"/>
</dbReference>
<name>A0A521D9A7_9BACT</name>
<evidence type="ECO:0000313" key="8">
    <source>
        <dbReference type="Proteomes" id="UP000317557"/>
    </source>
</evidence>
<dbReference type="GO" id="GO:0005886">
    <property type="term" value="C:plasma membrane"/>
    <property type="evidence" value="ECO:0007669"/>
    <property type="project" value="TreeGrafter"/>
</dbReference>
<dbReference type="SMART" id="SM00283">
    <property type="entry name" value="MA"/>
    <property type="match status" value="1"/>
</dbReference>
<feature type="compositionally biased region" description="Low complexity" evidence="4">
    <location>
        <begin position="458"/>
        <end position="477"/>
    </location>
</feature>
<keyword evidence="1" id="KW-0145">Chemotaxis</keyword>
<keyword evidence="5" id="KW-0472">Membrane</keyword>
<dbReference type="CDD" id="cd11386">
    <property type="entry name" value="MCP_signal"/>
    <property type="match status" value="1"/>
</dbReference>
<evidence type="ECO:0000256" key="3">
    <source>
        <dbReference type="PROSITE-ProRule" id="PRU00284"/>
    </source>
</evidence>
<dbReference type="InterPro" id="IPR004089">
    <property type="entry name" value="MCPsignal_dom"/>
</dbReference>
<keyword evidence="5" id="KW-0812">Transmembrane</keyword>